<feature type="signal peptide" evidence="2">
    <location>
        <begin position="1"/>
        <end position="17"/>
    </location>
</feature>
<evidence type="ECO:0000313" key="4">
    <source>
        <dbReference type="Proteomes" id="UP001552299"/>
    </source>
</evidence>
<keyword evidence="1" id="KW-0472">Membrane</keyword>
<dbReference type="Proteomes" id="UP001552299">
    <property type="component" value="Unassembled WGS sequence"/>
</dbReference>
<proteinExistence type="predicted"/>
<keyword evidence="2" id="KW-0732">Signal</keyword>
<feature type="chain" id="PRO_5044831799" evidence="2">
    <location>
        <begin position="18"/>
        <end position="101"/>
    </location>
</feature>
<evidence type="ECO:0000256" key="1">
    <source>
        <dbReference type="SAM" id="Phobius"/>
    </source>
</evidence>
<evidence type="ECO:0000256" key="2">
    <source>
        <dbReference type="SAM" id="SignalP"/>
    </source>
</evidence>
<dbReference type="AlphaFoldDB" id="A0ABD0U5F4"/>
<evidence type="ECO:0000313" key="3">
    <source>
        <dbReference type="EMBL" id="KAL0907574.1"/>
    </source>
</evidence>
<keyword evidence="4" id="KW-1185">Reference proteome</keyword>
<gene>
    <name evidence="3" type="ORF">M5K25_021991</name>
</gene>
<protein>
    <submittedName>
        <fullName evidence="3">Uncharacterized protein</fullName>
    </submittedName>
</protein>
<accession>A0ABD0U5F4</accession>
<comment type="caution">
    <text evidence="3">The sequence shown here is derived from an EMBL/GenBank/DDBJ whole genome shotgun (WGS) entry which is preliminary data.</text>
</comment>
<organism evidence="3 4">
    <name type="scientific">Dendrobium thyrsiflorum</name>
    <name type="common">Pinecone-like raceme dendrobium</name>
    <name type="synonym">Orchid</name>
    <dbReference type="NCBI Taxonomy" id="117978"/>
    <lineage>
        <taxon>Eukaryota</taxon>
        <taxon>Viridiplantae</taxon>
        <taxon>Streptophyta</taxon>
        <taxon>Embryophyta</taxon>
        <taxon>Tracheophyta</taxon>
        <taxon>Spermatophyta</taxon>
        <taxon>Magnoliopsida</taxon>
        <taxon>Liliopsida</taxon>
        <taxon>Asparagales</taxon>
        <taxon>Orchidaceae</taxon>
        <taxon>Epidendroideae</taxon>
        <taxon>Malaxideae</taxon>
        <taxon>Dendrobiinae</taxon>
        <taxon>Dendrobium</taxon>
    </lineage>
</organism>
<reference evidence="3 4" key="1">
    <citation type="journal article" date="2024" name="Plant Biotechnol. J.">
        <title>Dendrobium thyrsiflorum genome and its molecular insights into genes involved in important horticultural traits.</title>
        <authorList>
            <person name="Chen B."/>
            <person name="Wang J.Y."/>
            <person name="Zheng P.J."/>
            <person name="Li K.L."/>
            <person name="Liang Y.M."/>
            <person name="Chen X.F."/>
            <person name="Zhang C."/>
            <person name="Zhao X."/>
            <person name="He X."/>
            <person name="Zhang G.Q."/>
            <person name="Liu Z.J."/>
            <person name="Xu Q."/>
        </authorList>
    </citation>
    <scope>NUCLEOTIDE SEQUENCE [LARGE SCALE GENOMIC DNA]</scope>
    <source>
        <strain evidence="3">GZMU011</strain>
    </source>
</reference>
<sequence>MNLCFALLAVWESATRAKICPYQSEQRSHCCCINIHISNNVEGVTNSVLLGSKVLMRDSGLKKFVGKNFCKKPLMKRSSCEGIVFYALLLCSMLLILSMWK</sequence>
<keyword evidence="1" id="KW-1133">Transmembrane helix</keyword>
<dbReference type="EMBL" id="JANQDX010000017">
    <property type="protein sequence ID" value="KAL0907574.1"/>
    <property type="molecule type" value="Genomic_DNA"/>
</dbReference>
<keyword evidence="1" id="KW-0812">Transmembrane</keyword>
<feature type="transmembrane region" description="Helical" evidence="1">
    <location>
        <begin position="83"/>
        <end position="100"/>
    </location>
</feature>
<name>A0ABD0U5F4_DENTH</name>